<keyword evidence="2" id="KW-0812">Transmembrane</keyword>
<comment type="caution">
    <text evidence="3">The sequence shown here is derived from an EMBL/GenBank/DDBJ whole genome shotgun (WGS) entry which is preliminary data.</text>
</comment>
<keyword evidence="4" id="KW-1185">Reference proteome</keyword>
<proteinExistence type="predicted"/>
<evidence type="ECO:0000313" key="3">
    <source>
        <dbReference type="EMBL" id="MFC6868226.1"/>
    </source>
</evidence>
<organism evidence="3 4">
    <name type="scientific">Haloechinothrix salitolerans</name>
    <dbReference type="NCBI Taxonomy" id="926830"/>
    <lineage>
        <taxon>Bacteria</taxon>
        <taxon>Bacillati</taxon>
        <taxon>Actinomycetota</taxon>
        <taxon>Actinomycetes</taxon>
        <taxon>Pseudonocardiales</taxon>
        <taxon>Pseudonocardiaceae</taxon>
        <taxon>Haloechinothrix</taxon>
    </lineage>
</organism>
<feature type="region of interest" description="Disordered" evidence="1">
    <location>
        <begin position="58"/>
        <end position="90"/>
    </location>
</feature>
<evidence type="ECO:0008006" key="5">
    <source>
        <dbReference type="Google" id="ProtNLM"/>
    </source>
</evidence>
<feature type="transmembrane region" description="Helical" evidence="2">
    <location>
        <begin position="28"/>
        <end position="49"/>
    </location>
</feature>
<dbReference type="Proteomes" id="UP001596337">
    <property type="component" value="Unassembled WGS sequence"/>
</dbReference>
<evidence type="ECO:0000313" key="4">
    <source>
        <dbReference type="Proteomes" id="UP001596337"/>
    </source>
</evidence>
<evidence type="ECO:0000256" key="1">
    <source>
        <dbReference type="SAM" id="MobiDB-lite"/>
    </source>
</evidence>
<feature type="compositionally biased region" description="Low complexity" evidence="1">
    <location>
        <begin position="58"/>
        <end position="89"/>
    </location>
</feature>
<protein>
    <recommendedName>
        <fullName evidence="5">LytR cell envelope-related transcriptional attenuator</fullName>
    </recommendedName>
</protein>
<sequence length="237" mass="24260">MTHPTGQRPENPTTVLPLAGQRSPTVRALLLAVALLGVAVLSGFVWWLIRHDPGAMTPTAGGQPATTAPATSDGGTDGTSTSPSDTTPSEVTAGRFTFRAMAPTDVTSDCAGVSYGKVRNWLANNPCQQVSRGLYATTVGEAKALVSVIAVTMPSDGKASELKGITDTSGTGNVSDMVRDGTVRLPSAPQVAGRAYASRLKGDTVVIVEGAFYGGHSDRALLDEIATAAVGVAKHQG</sequence>
<keyword evidence="2" id="KW-1133">Transmembrane helix</keyword>
<dbReference type="RefSeq" id="WP_345398093.1">
    <property type="nucleotide sequence ID" value="NZ_BAABLA010000028.1"/>
</dbReference>
<dbReference type="EMBL" id="JBHSXX010000001">
    <property type="protein sequence ID" value="MFC6868226.1"/>
    <property type="molecule type" value="Genomic_DNA"/>
</dbReference>
<keyword evidence="2" id="KW-0472">Membrane</keyword>
<reference evidence="4" key="1">
    <citation type="journal article" date="2019" name="Int. J. Syst. Evol. Microbiol.">
        <title>The Global Catalogue of Microorganisms (GCM) 10K type strain sequencing project: providing services to taxonomists for standard genome sequencing and annotation.</title>
        <authorList>
            <consortium name="The Broad Institute Genomics Platform"/>
            <consortium name="The Broad Institute Genome Sequencing Center for Infectious Disease"/>
            <person name="Wu L."/>
            <person name="Ma J."/>
        </authorList>
    </citation>
    <scope>NUCLEOTIDE SEQUENCE [LARGE SCALE GENOMIC DNA]</scope>
    <source>
        <strain evidence="4">KCTC 32255</strain>
    </source>
</reference>
<evidence type="ECO:0000256" key="2">
    <source>
        <dbReference type="SAM" id="Phobius"/>
    </source>
</evidence>
<gene>
    <name evidence="3" type="ORF">ACFQGD_13865</name>
</gene>
<accession>A0ABW2BYR4</accession>
<feature type="region of interest" description="Disordered" evidence="1">
    <location>
        <begin position="159"/>
        <end position="179"/>
    </location>
</feature>
<name>A0ABW2BYR4_9PSEU</name>